<feature type="compositionally biased region" description="Low complexity" evidence="1">
    <location>
        <begin position="52"/>
        <end position="61"/>
    </location>
</feature>
<proteinExistence type="predicted"/>
<protein>
    <submittedName>
        <fullName evidence="2">Uncharacterized protein</fullName>
    </submittedName>
</protein>
<dbReference type="EMBL" id="JAECZO010000002">
    <property type="protein sequence ID" value="KAK7199956.1"/>
    <property type="molecule type" value="Genomic_DNA"/>
</dbReference>
<accession>A0AAW0F2U7</accession>
<organism evidence="2 3">
    <name type="scientific">Novymonas esmeraldas</name>
    <dbReference type="NCBI Taxonomy" id="1808958"/>
    <lineage>
        <taxon>Eukaryota</taxon>
        <taxon>Discoba</taxon>
        <taxon>Euglenozoa</taxon>
        <taxon>Kinetoplastea</taxon>
        <taxon>Metakinetoplastina</taxon>
        <taxon>Trypanosomatida</taxon>
        <taxon>Trypanosomatidae</taxon>
        <taxon>Novymonas</taxon>
    </lineage>
</organism>
<feature type="region of interest" description="Disordered" evidence="1">
    <location>
        <begin position="47"/>
        <end position="94"/>
    </location>
</feature>
<sequence length="192" mass="20608">MSSSASDKDKAALAATSHPLTFAALDRCTAHAEVDYVFCRDSPEQSRSFEMTADAEAAAPKTTEKTVRVPPPSPPRAGAQRRGSGAVHVDPRRSATVTAAAAAAARQAAEEREKAQVRPMTAEEESWGHWGFRHAYNSVVMMMITLYQVVQLGVKHQPVDMKTLENTASAYMPTPPRAAELKKAETAATGNA</sequence>
<reference evidence="2 3" key="1">
    <citation type="journal article" date="2021" name="MBio">
        <title>A New Model Trypanosomatid, Novymonas esmeraldas: Genomic Perception of Its 'Candidatus Pandoraea novymonadis' Endosymbiont.</title>
        <authorList>
            <person name="Zakharova A."/>
            <person name="Saura A."/>
            <person name="Butenko A."/>
            <person name="Podesvova L."/>
            <person name="Warmusova S."/>
            <person name="Kostygov A.Y."/>
            <person name="Nenarokova A."/>
            <person name="Lukes J."/>
            <person name="Opperdoes F.R."/>
            <person name="Yurchenko V."/>
        </authorList>
    </citation>
    <scope>NUCLEOTIDE SEQUENCE [LARGE SCALE GENOMIC DNA]</scope>
    <source>
        <strain evidence="2 3">E262AT.01</strain>
    </source>
</reference>
<evidence type="ECO:0000313" key="3">
    <source>
        <dbReference type="Proteomes" id="UP001430356"/>
    </source>
</evidence>
<comment type="caution">
    <text evidence="2">The sequence shown here is derived from an EMBL/GenBank/DDBJ whole genome shotgun (WGS) entry which is preliminary data.</text>
</comment>
<evidence type="ECO:0000256" key="1">
    <source>
        <dbReference type="SAM" id="MobiDB-lite"/>
    </source>
</evidence>
<dbReference type="AlphaFoldDB" id="A0AAW0F2U7"/>
<evidence type="ECO:0000313" key="2">
    <source>
        <dbReference type="EMBL" id="KAK7199956.1"/>
    </source>
</evidence>
<keyword evidence="3" id="KW-1185">Reference proteome</keyword>
<gene>
    <name evidence="2" type="ORF">NESM_000044100</name>
</gene>
<name>A0AAW0F2U7_9TRYP</name>
<dbReference type="Proteomes" id="UP001430356">
    <property type="component" value="Unassembled WGS sequence"/>
</dbReference>